<evidence type="ECO:0000313" key="3">
    <source>
        <dbReference type="Proteomes" id="UP001521116"/>
    </source>
</evidence>
<feature type="region of interest" description="Disordered" evidence="1">
    <location>
        <begin position="265"/>
        <end position="307"/>
    </location>
</feature>
<dbReference type="EMBL" id="JAJVDC020000265">
    <property type="protein sequence ID" value="KAL1616432.1"/>
    <property type="molecule type" value="Genomic_DNA"/>
</dbReference>
<feature type="region of interest" description="Disordered" evidence="1">
    <location>
        <begin position="96"/>
        <end position="242"/>
    </location>
</feature>
<evidence type="ECO:0000256" key="1">
    <source>
        <dbReference type="SAM" id="MobiDB-lite"/>
    </source>
</evidence>
<feature type="compositionally biased region" description="Polar residues" evidence="1">
    <location>
        <begin position="115"/>
        <end position="147"/>
    </location>
</feature>
<organism evidence="2 3">
    <name type="scientific">Neofusicoccum ribis</name>
    <dbReference type="NCBI Taxonomy" id="45134"/>
    <lineage>
        <taxon>Eukaryota</taxon>
        <taxon>Fungi</taxon>
        <taxon>Dikarya</taxon>
        <taxon>Ascomycota</taxon>
        <taxon>Pezizomycotina</taxon>
        <taxon>Dothideomycetes</taxon>
        <taxon>Dothideomycetes incertae sedis</taxon>
        <taxon>Botryosphaeriales</taxon>
        <taxon>Botryosphaeriaceae</taxon>
        <taxon>Neofusicoccum</taxon>
    </lineage>
</organism>
<comment type="caution">
    <text evidence="2">The sequence shown here is derived from an EMBL/GenBank/DDBJ whole genome shotgun (WGS) entry which is preliminary data.</text>
</comment>
<gene>
    <name evidence="2" type="ORF">SLS56_011406</name>
</gene>
<reference evidence="2 3" key="1">
    <citation type="submission" date="2024-02" db="EMBL/GenBank/DDBJ databases">
        <title>De novo assembly and annotation of 12 fungi associated with fruit tree decline syndrome in Ontario, Canada.</title>
        <authorList>
            <person name="Sulman M."/>
            <person name="Ellouze W."/>
            <person name="Ilyukhin E."/>
        </authorList>
    </citation>
    <scope>NUCLEOTIDE SEQUENCE [LARGE SCALE GENOMIC DNA]</scope>
    <source>
        <strain evidence="2 3">M1-105</strain>
    </source>
</reference>
<feature type="compositionally biased region" description="Basic and acidic residues" evidence="1">
    <location>
        <begin position="148"/>
        <end position="157"/>
    </location>
</feature>
<feature type="compositionally biased region" description="Polar residues" evidence="1">
    <location>
        <begin position="614"/>
        <end position="625"/>
    </location>
</feature>
<feature type="compositionally biased region" description="Low complexity" evidence="1">
    <location>
        <begin position="267"/>
        <end position="284"/>
    </location>
</feature>
<evidence type="ECO:0008006" key="4">
    <source>
        <dbReference type="Google" id="ProtNLM"/>
    </source>
</evidence>
<dbReference type="Proteomes" id="UP001521116">
    <property type="component" value="Unassembled WGS sequence"/>
</dbReference>
<feature type="compositionally biased region" description="Polar residues" evidence="1">
    <location>
        <begin position="491"/>
        <end position="512"/>
    </location>
</feature>
<feature type="compositionally biased region" description="Polar residues" evidence="1">
    <location>
        <begin position="286"/>
        <end position="298"/>
    </location>
</feature>
<feature type="compositionally biased region" description="Basic and acidic residues" evidence="1">
    <location>
        <begin position="198"/>
        <end position="209"/>
    </location>
</feature>
<keyword evidence="3" id="KW-1185">Reference proteome</keyword>
<feature type="region of interest" description="Disordered" evidence="1">
    <location>
        <begin position="491"/>
        <end position="516"/>
    </location>
</feature>
<accession>A0ABR3SBR3</accession>
<sequence>MRILVVTTVTPDGEVHELAEDCVESFQALEAFVRDAYSKESRDYDFHIHYNRVCNGRNQVTPHTYASLVSSNTLFGKSAESRQCYVCLVPKAALSPGRSPYSPVSEPENPPALTGSATQCSTKSQAQAPDSTENPSQQKYSEANASLHSEESPKNVDEQPATQDRWGSVPTPRGRAYELRTSHELQNSLPVRSATKRPGGEYPKDEASVKRRRQGPTDQLKSSTTVIVGAPDQGPPALPPLTSQNLAAATKHILTHPLLGSPDAPWSISSRDLSSATSSRTPSSLEPESSHQITMKSEQPTHSENSEKTMYEFLLSKRLPKRKFMVGTIRPSSFPVNFEPSSDGRVNAVGVQLQRIIHPNLSTGIVNRVIHYTLSQDPTGRPLKNLPRPRTEITCVDYFPELQALYDLRTMTNFLVKYSEALSEGRAFESSFAKSQYEEGEDGEEGEEDEEGEGEESAGHPVASLTPPSKVIKLRLPRDFLGHLRGSHFAETNVSADPETTTNSGEKLNQSSDKQDRCSKCRIDDRKCTISGLKNNTSCQRCIVLALVCSLSEKAVRVLPGFPHQTRFGAGGRDLGANEQQEKGDYVLEETQGQPPTDLRRTLFPEDEGDVASAQPSDGISSGDSRPQHLDANADYALEKSNAAEILSHGGTYEPPGMGRNDQEKTLEGMAEKAKGHQRHIRKSYDMPTDVNVEQEDMPTDMMRPRGGHVKLNITFTDHVAVRDGSRPYDFKRNHFSVSPKLQKPSELLTVLREIIEEEGINTPRRVLTEDHATELEQADLSVAISAVHTDSGTHSMGRKPRPWFNSWDLSANLALDNFLMTYAHDTVDLSVEMWGKSKHGVNNPSALHKR</sequence>
<protein>
    <recommendedName>
        <fullName evidence="4">Zn(2)-C6 fungal-type domain-containing protein</fullName>
    </recommendedName>
</protein>
<feature type="compositionally biased region" description="Acidic residues" evidence="1">
    <location>
        <begin position="438"/>
        <end position="456"/>
    </location>
</feature>
<feature type="region of interest" description="Disordered" evidence="1">
    <location>
        <begin position="608"/>
        <end position="629"/>
    </location>
</feature>
<feature type="region of interest" description="Disordered" evidence="1">
    <location>
        <begin position="429"/>
        <end position="468"/>
    </location>
</feature>
<feature type="compositionally biased region" description="Polar residues" evidence="1">
    <location>
        <begin position="216"/>
        <end position="226"/>
    </location>
</feature>
<proteinExistence type="predicted"/>
<name>A0ABR3SBR3_9PEZI</name>
<evidence type="ECO:0000313" key="2">
    <source>
        <dbReference type="EMBL" id="KAL1616432.1"/>
    </source>
</evidence>